<dbReference type="RefSeq" id="WP_044310659.1">
    <property type="nucleotide sequence ID" value="NZ_JAFFRY010000055.1"/>
</dbReference>
<sequence>MLRIAFASTLRFMRRHSSVLQTDFEGGVSQSHISRLERAESSVTLERVEEIAAQLKIHPLSLAALTWAASEQVAPTLLLERVRQELESVNGLLQPIVIDSQPAIHPRILEAEKVHEEVQRLKALGHSKAEISRIMGIAKSTAARHW</sequence>
<evidence type="ECO:0000259" key="1">
    <source>
        <dbReference type="PROSITE" id="PS50943"/>
    </source>
</evidence>
<dbReference type="SUPFAM" id="SSF47413">
    <property type="entry name" value="lambda repressor-like DNA-binding domains"/>
    <property type="match status" value="1"/>
</dbReference>
<protein>
    <submittedName>
        <fullName evidence="2">Helix-turn-helix transcriptional regulator</fullName>
    </submittedName>
</protein>
<dbReference type="Pfam" id="PF01381">
    <property type="entry name" value="HTH_3"/>
    <property type="match status" value="1"/>
</dbReference>
<dbReference type="CDD" id="cd00093">
    <property type="entry name" value="HTH_XRE"/>
    <property type="match status" value="1"/>
</dbReference>
<dbReference type="InterPro" id="IPR010982">
    <property type="entry name" value="Lambda_DNA-bd_dom_sf"/>
</dbReference>
<reference evidence="2" key="1">
    <citation type="submission" date="2021-02" db="EMBL/GenBank/DDBJ databases">
        <title>Genome analysis of blister spot of apple pathogen from New York area.</title>
        <authorList>
            <person name="Kandel P."/>
            <person name="Hockett K.L."/>
            <person name="Santander R."/>
            <person name="Acimovic S."/>
        </authorList>
    </citation>
    <scope>NUCLEOTIDE SEQUENCE</scope>
    <source>
        <strain evidence="2">PSP1</strain>
    </source>
</reference>
<gene>
    <name evidence="2" type="ORF">JW322_00150</name>
</gene>
<name>A0A0Q0D292_PSESX</name>
<dbReference type="InterPro" id="IPR001387">
    <property type="entry name" value="Cro/C1-type_HTH"/>
</dbReference>
<dbReference type="Proteomes" id="UP001162155">
    <property type="component" value="Unassembled WGS sequence"/>
</dbReference>
<feature type="domain" description="HTH cro/C1-type" evidence="1">
    <location>
        <begin position="27"/>
        <end position="62"/>
    </location>
</feature>
<dbReference type="Gene3D" id="1.10.260.40">
    <property type="entry name" value="lambda repressor-like DNA-binding domains"/>
    <property type="match status" value="1"/>
</dbReference>
<comment type="caution">
    <text evidence="2">The sequence shown here is derived from an EMBL/GenBank/DDBJ whole genome shotgun (WGS) entry which is preliminary data.</text>
</comment>
<accession>A0A0Q0D292</accession>
<dbReference type="PROSITE" id="PS50943">
    <property type="entry name" value="HTH_CROC1"/>
    <property type="match status" value="1"/>
</dbReference>
<evidence type="ECO:0000313" key="2">
    <source>
        <dbReference type="EMBL" id="MDH4620245.1"/>
    </source>
</evidence>
<dbReference type="GO" id="GO:0003677">
    <property type="term" value="F:DNA binding"/>
    <property type="evidence" value="ECO:0007669"/>
    <property type="project" value="InterPro"/>
</dbReference>
<organism evidence="2 3">
    <name type="scientific">Pseudomonas syringae pv. papulans</name>
    <dbReference type="NCBI Taxonomy" id="83963"/>
    <lineage>
        <taxon>Bacteria</taxon>
        <taxon>Pseudomonadati</taxon>
        <taxon>Pseudomonadota</taxon>
        <taxon>Gammaproteobacteria</taxon>
        <taxon>Pseudomonadales</taxon>
        <taxon>Pseudomonadaceae</taxon>
        <taxon>Pseudomonas</taxon>
        <taxon>Pseudomonas syringae</taxon>
    </lineage>
</organism>
<evidence type="ECO:0000313" key="3">
    <source>
        <dbReference type="Proteomes" id="UP001162155"/>
    </source>
</evidence>
<dbReference type="AlphaFoldDB" id="A0A0Q0D292"/>
<dbReference type="EMBL" id="JAFFRZ010000001">
    <property type="protein sequence ID" value="MDH4620245.1"/>
    <property type="molecule type" value="Genomic_DNA"/>
</dbReference>
<proteinExistence type="predicted"/>